<gene>
    <name evidence="2" type="ORF">FB561_2766</name>
</gene>
<dbReference type="Proteomes" id="UP000318380">
    <property type="component" value="Unassembled WGS sequence"/>
</dbReference>
<accession>A0A561BS09</accession>
<feature type="region of interest" description="Disordered" evidence="1">
    <location>
        <begin position="114"/>
        <end position="148"/>
    </location>
</feature>
<feature type="compositionally biased region" description="Basic and acidic residues" evidence="1">
    <location>
        <begin position="130"/>
        <end position="139"/>
    </location>
</feature>
<dbReference type="RefSeq" id="WP_145806650.1">
    <property type="nucleotide sequence ID" value="NZ_VIVK01000001.1"/>
</dbReference>
<evidence type="ECO:0000256" key="1">
    <source>
        <dbReference type="SAM" id="MobiDB-lite"/>
    </source>
</evidence>
<dbReference type="EMBL" id="VIVK01000001">
    <property type="protein sequence ID" value="TWD81646.1"/>
    <property type="molecule type" value="Genomic_DNA"/>
</dbReference>
<evidence type="ECO:0000313" key="3">
    <source>
        <dbReference type="Proteomes" id="UP000318380"/>
    </source>
</evidence>
<proteinExistence type="predicted"/>
<organism evidence="2 3">
    <name type="scientific">Kribbella amoyensis</name>
    <dbReference type="NCBI Taxonomy" id="996641"/>
    <lineage>
        <taxon>Bacteria</taxon>
        <taxon>Bacillati</taxon>
        <taxon>Actinomycetota</taxon>
        <taxon>Actinomycetes</taxon>
        <taxon>Propionibacteriales</taxon>
        <taxon>Kribbellaceae</taxon>
        <taxon>Kribbella</taxon>
    </lineage>
</organism>
<dbReference type="OrthoDB" id="3825073at2"/>
<reference evidence="2 3" key="1">
    <citation type="submission" date="2019-06" db="EMBL/GenBank/DDBJ databases">
        <title>Sequencing the genomes of 1000 actinobacteria strains.</title>
        <authorList>
            <person name="Klenk H.-P."/>
        </authorList>
    </citation>
    <scope>NUCLEOTIDE SEQUENCE [LARGE SCALE GENOMIC DNA]</scope>
    <source>
        <strain evidence="2 3">DSM 24683</strain>
    </source>
</reference>
<comment type="caution">
    <text evidence="2">The sequence shown here is derived from an EMBL/GenBank/DDBJ whole genome shotgun (WGS) entry which is preliminary data.</text>
</comment>
<dbReference type="AlphaFoldDB" id="A0A561BS09"/>
<protein>
    <submittedName>
        <fullName evidence="2">Uncharacterized protein</fullName>
    </submittedName>
</protein>
<sequence>MTDDVRSGTEWVPRFGMLDLPADRAALIRGLFELAAFVVDHPEFALPAVRAVIWPAGWQDDFSAACGEVDRVAGALHVEAQLRKGQYVAEAAFGPVDVTSFVISAEARAEHDALSSYRGSVRPEASTQERPGHHAEAEPAARYGGGSR</sequence>
<evidence type="ECO:0000313" key="2">
    <source>
        <dbReference type="EMBL" id="TWD81646.1"/>
    </source>
</evidence>
<name>A0A561BS09_9ACTN</name>
<keyword evidence="3" id="KW-1185">Reference proteome</keyword>